<sequence>MLAGGAEAVVVGFGVAVVGMKSAPYSGGSTLLGWVFESGTKVI</sequence>
<dbReference type="Proteomes" id="UP000014540">
    <property type="component" value="Unassembled WGS sequence"/>
</dbReference>
<proteinExistence type="predicted"/>
<evidence type="ECO:0000313" key="2">
    <source>
        <dbReference type="Proteomes" id="UP000014540"/>
    </source>
</evidence>
<gene>
    <name evidence="1" type="ORF">LEP1GSC058_2552</name>
</gene>
<dbReference type="AlphaFoldDB" id="S3VAK9"/>
<protein>
    <submittedName>
        <fullName evidence="1">Uncharacterized protein</fullName>
    </submittedName>
</protein>
<dbReference type="EMBL" id="AKWZ02000010">
    <property type="protein sequence ID" value="EPG73480.1"/>
    <property type="molecule type" value="Genomic_DNA"/>
</dbReference>
<keyword evidence="2" id="KW-1185">Reference proteome</keyword>
<organism evidence="1 2">
    <name type="scientific">Leptospira fainei serovar Hurstbridge str. BUT 6</name>
    <dbReference type="NCBI Taxonomy" id="1193011"/>
    <lineage>
        <taxon>Bacteria</taxon>
        <taxon>Pseudomonadati</taxon>
        <taxon>Spirochaetota</taxon>
        <taxon>Spirochaetia</taxon>
        <taxon>Leptospirales</taxon>
        <taxon>Leptospiraceae</taxon>
        <taxon>Leptospira</taxon>
    </lineage>
</organism>
<evidence type="ECO:0000313" key="1">
    <source>
        <dbReference type="EMBL" id="EPG73480.1"/>
    </source>
</evidence>
<name>S3VAK9_9LEPT</name>
<comment type="caution">
    <text evidence="1">The sequence shown here is derived from an EMBL/GenBank/DDBJ whole genome shotgun (WGS) entry which is preliminary data.</text>
</comment>
<reference evidence="1" key="1">
    <citation type="submission" date="2013-04" db="EMBL/GenBank/DDBJ databases">
        <authorList>
            <person name="Harkins D.M."/>
            <person name="Durkin A.S."/>
            <person name="Selengut J.D."/>
            <person name="Sanka R."/>
            <person name="DePew J."/>
            <person name="Purushe J."/>
            <person name="Ahmed A."/>
            <person name="van der Linden H."/>
            <person name="Goris M.G.A."/>
            <person name="Hartskeerl R.A."/>
            <person name="Vinetz J.M."/>
            <person name="Sutton G.G."/>
            <person name="Nelson W.C."/>
            <person name="Fouts D.E."/>
        </authorList>
    </citation>
    <scope>NUCLEOTIDE SEQUENCE [LARGE SCALE GENOMIC DNA]</scope>
    <source>
        <strain evidence="1">BUT 6</strain>
    </source>
</reference>
<accession>S3VAK9</accession>